<proteinExistence type="predicted"/>
<keyword evidence="3" id="KW-1185">Reference proteome</keyword>
<gene>
    <name evidence="2" type="ORF">FM101_15285</name>
</gene>
<feature type="transmembrane region" description="Helical" evidence="1">
    <location>
        <begin position="70"/>
        <end position="89"/>
    </location>
</feature>
<feature type="transmembrane region" description="Helical" evidence="1">
    <location>
        <begin position="36"/>
        <end position="58"/>
    </location>
</feature>
<protein>
    <submittedName>
        <fullName evidence="2">PROBABLE CONSERVED TRANSMEMBRANE PROTEIN</fullName>
    </submittedName>
</protein>
<dbReference type="EMBL" id="FUHW01000052">
    <property type="protein sequence ID" value="SJM72519.1"/>
    <property type="molecule type" value="Genomic_DNA"/>
</dbReference>
<dbReference type="Proteomes" id="UP000195913">
    <property type="component" value="Unassembled WGS sequence"/>
</dbReference>
<keyword evidence="1" id="KW-0472">Membrane</keyword>
<evidence type="ECO:0000313" key="2">
    <source>
        <dbReference type="EMBL" id="SJM72519.1"/>
    </source>
</evidence>
<dbReference type="InterPro" id="IPR021414">
    <property type="entry name" value="DUF3054"/>
</dbReference>
<feature type="transmembrane region" description="Helical" evidence="1">
    <location>
        <begin position="95"/>
        <end position="113"/>
    </location>
</feature>
<accession>A0A1R4GWF0</accession>
<name>A0A1R4GWF0_9MICC</name>
<sequence length="129" mass="13944">MRNPRKWLPLLVIDLLLVIIFAMLGRRSHAEGLDIAGTLSTAGPFLIALLVFSGIGLMWRHPNRIWPNGVTTWIGTVALGLILRVLFGATAAGPFIIVATLVLGIFLLGRRLISGLLARRKVRSAGAVN</sequence>
<evidence type="ECO:0000313" key="3">
    <source>
        <dbReference type="Proteomes" id="UP000195913"/>
    </source>
</evidence>
<reference evidence="2 3" key="1">
    <citation type="submission" date="2017-02" db="EMBL/GenBank/DDBJ databases">
        <authorList>
            <person name="Peterson S.W."/>
        </authorList>
    </citation>
    <scope>NUCLEOTIDE SEQUENCE [LARGE SCALE GENOMIC DNA]</scope>
    <source>
        <strain evidence="2 3">B Ar 00.02</strain>
    </source>
</reference>
<organism evidence="2 3">
    <name type="scientific">Arthrobacter rhombi</name>
    <dbReference type="NCBI Taxonomy" id="71253"/>
    <lineage>
        <taxon>Bacteria</taxon>
        <taxon>Bacillati</taxon>
        <taxon>Actinomycetota</taxon>
        <taxon>Actinomycetes</taxon>
        <taxon>Micrococcales</taxon>
        <taxon>Micrococcaceae</taxon>
        <taxon>Arthrobacter</taxon>
    </lineage>
</organism>
<evidence type="ECO:0000256" key="1">
    <source>
        <dbReference type="SAM" id="Phobius"/>
    </source>
</evidence>
<dbReference type="AlphaFoldDB" id="A0A1R4GWF0"/>
<dbReference type="RefSeq" id="WP_087001152.1">
    <property type="nucleotide sequence ID" value="NZ_FUHW01000052.1"/>
</dbReference>
<feature type="transmembrane region" description="Helical" evidence="1">
    <location>
        <begin position="7"/>
        <end position="24"/>
    </location>
</feature>
<dbReference type="Pfam" id="PF11255">
    <property type="entry name" value="DUF3054"/>
    <property type="match status" value="1"/>
</dbReference>
<keyword evidence="1" id="KW-1133">Transmembrane helix</keyword>
<keyword evidence="1 2" id="KW-0812">Transmembrane</keyword>